<dbReference type="InterPro" id="IPR011598">
    <property type="entry name" value="bHLH_dom"/>
</dbReference>
<evidence type="ECO:0000256" key="2">
    <source>
        <dbReference type="ARBA" id="ARBA00023015"/>
    </source>
</evidence>
<accession>A0ABR4GSJ5</accession>
<dbReference type="PANTHER" id="PTHR15741:SF27">
    <property type="entry name" value="TRANSCRIPTION FACTOR AP-4"/>
    <property type="match status" value="1"/>
</dbReference>
<keyword evidence="4" id="KW-0804">Transcription</keyword>
<dbReference type="InterPro" id="IPR036638">
    <property type="entry name" value="HLH_DNA-bd_sf"/>
</dbReference>
<name>A0ABR4GSJ5_9EURO</name>
<keyword evidence="3" id="KW-0238">DNA-binding</keyword>
<dbReference type="SUPFAM" id="SSF47459">
    <property type="entry name" value="HLH, helix-loop-helix DNA-binding domain"/>
    <property type="match status" value="1"/>
</dbReference>
<evidence type="ECO:0000259" key="7">
    <source>
        <dbReference type="PROSITE" id="PS50888"/>
    </source>
</evidence>
<dbReference type="Proteomes" id="UP001610334">
    <property type="component" value="Unassembled WGS sequence"/>
</dbReference>
<dbReference type="EMBL" id="JBFXLT010000214">
    <property type="protein sequence ID" value="KAL2802044.1"/>
    <property type="molecule type" value="Genomic_DNA"/>
</dbReference>
<dbReference type="Pfam" id="PF00010">
    <property type="entry name" value="HLH"/>
    <property type="match status" value="1"/>
</dbReference>
<evidence type="ECO:0000313" key="8">
    <source>
        <dbReference type="EMBL" id="KAL2802044.1"/>
    </source>
</evidence>
<keyword evidence="9" id="KW-1185">Reference proteome</keyword>
<evidence type="ECO:0000256" key="4">
    <source>
        <dbReference type="ARBA" id="ARBA00023163"/>
    </source>
</evidence>
<keyword evidence="2" id="KW-0805">Transcription regulation</keyword>
<feature type="region of interest" description="Disordered" evidence="6">
    <location>
        <begin position="286"/>
        <end position="306"/>
    </location>
</feature>
<feature type="region of interest" description="Disordered" evidence="6">
    <location>
        <begin position="173"/>
        <end position="211"/>
    </location>
</feature>
<reference evidence="8 9" key="1">
    <citation type="submission" date="2024-07" db="EMBL/GenBank/DDBJ databases">
        <title>Section-level genome sequencing and comparative genomics of Aspergillus sections Usti and Cavernicolus.</title>
        <authorList>
            <consortium name="Lawrence Berkeley National Laboratory"/>
            <person name="Nybo J.L."/>
            <person name="Vesth T.C."/>
            <person name="Theobald S."/>
            <person name="Frisvad J.C."/>
            <person name="Larsen T.O."/>
            <person name="Kjaerboelling I."/>
            <person name="Rothschild-Mancinelli K."/>
            <person name="Lyhne E.K."/>
            <person name="Kogle M.E."/>
            <person name="Barry K."/>
            <person name="Clum A."/>
            <person name="Na H."/>
            <person name="Ledsgaard L."/>
            <person name="Lin J."/>
            <person name="Lipzen A."/>
            <person name="Kuo A."/>
            <person name="Riley R."/>
            <person name="Mondo S."/>
            <person name="Labutti K."/>
            <person name="Haridas S."/>
            <person name="Pangalinan J."/>
            <person name="Salamov A.A."/>
            <person name="Simmons B.A."/>
            <person name="Magnuson J.K."/>
            <person name="Chen J."/>
            <person name="Drula E."/>
            <person name="Henrissat B."/>
            <person name="Wiebenga A."/>
            <person name="Lubbers R.J."/>
            <person name="Gomes A.C."/>
            <person name="Makela M.R."/>
            <person name="Stajich J."/>
            <person name="Grigoriev I.V."/>
            <person name="Mortensen U.H."/>
            <person name="De Vries R.P."/>
            <person name="Baker S.E."/>
            <person name="Andersen M.R."/>
        </authorList>
    </citation>
    <scope>NUCLEOTIDE SEQUENCE [LARGE SCALE GENOMIC DNA]</scope>
    <source>
        <strain evidence="8 9">CBS 588.65</strain>
    </source>
</reference>
<feature type="domain" description="BHLH" evidence="7">
    <location>
        <begin position="224"/>
        <end position="276"/>
    </location>
</feature>
<dbReference type="PROSITE" id="PS50888">
    <property type="entry name" value="BHLH"/>
    <property type="match status" value="1"/>
</dbReference>
<dbReference type="SMART" id="SM00353">
    <property type="entry name" value="HLH"/>
    <property type="match status" value="1"/>
</dbReference>
<protein>
    <recommendedName>
        <fullName evidence="7">BHLH domain-containing protein</fullName>
    </recommendedName>
</protein>
<evidence type="ECO:0000256" key="6">
    <source>
        <dbReference type="SAM" id="MobiDB-lite"/>
    </source>
</evidence>
<comment type="caution">
    <text evidence="8">The sequence shown here is derived from an EMBL/GenBank/DDBJ whole genome shotgun (WGS) entry which is preliminary data.</text>
</comment>
<evidence type="ECO:0000256" key="5">
    <source>
        <dbReference type="ARBA" id="ARBA00023242"/>
    </source>
</evidence>
<dbReference type="Gene3D" id="4.10.280.10">
    <property type="entry name" value="Helix-loop-helix DNA-binding domain"/>
    <property type="match status" value="1"/>
</dbReference>
<dbReference type="InterPro" id="IPR052207">
    <property type="entry name" value="Max-like/E-box_TFs"/>
</dbReference>
<evidence type="ECO:0000313" key="9">
    <source>
        <dbReference type="Proteomes" id="UP001610334"/>
    </source>
</evidence>
<evidence type="ECO:0000256" key="3">
    <source>
        <dbReference type="ARBA" id="ARBA00023125"/>
    </source>
</evidence>
<sequence>MASLFEPDIRTSSSFPNYHQYSDQKEMYQITSPYLLLQGTGGDPATTSQPCFPQTTFINSIQHVTNEYDCFVKGVISNVLLRVEEQPISATTTATPYNTTAALRSENMSLLTQDHPVADASRDRDDLMWGSDLSFGPNGFRPLPNSPPSPPIDKELVYLYTHSLVPLSHRAMPPQQGAKYVPERTPLSESPSPIQSTRVKGNDRTPDLSELNRGGIQKITGKKRRRLLHIIAERNRRLNQNKMYEELYRIVPGLENSVRSTKREVLTKTADWLEDLLEDNKRLEEQLRQLPPCPPGGDQFLRESRL</sequence>
<feature type="compositionally biased region" description="Polar residues" evidence="6">
    <location>
        <begin position="187"/>
        <end position="199"/>
    </location>
</feature>
<keyword evidence="5" id="KW-0539">Nucleus</keyword>
<gene>
    <name evidence="8" type="ORF">BJX63DRAFT_136296</name>
</gene>
<organism evidence="8 9">
    <name type="scientific">Aspergillus granulosus</name>
    <dbReference type="NCBI Taxonomy" id="176169"/>
    <lineage>
        <taxon>Eukaryota</taxon>
        <taxon>Fungi</taxon>
        <taxon>Dikarya</taxon>
        <taxon>Ascomycota</taxon>
        <taxon>Pezizomycotina</taxon>
        <taxon>Eurotiomycetes</taxon>
        <taxon>Eurotiomycetidae</taxon>
        <taxon>Eurotiales</taxon>
        <taxon>Aspergillaceae</taxon>
        <taxon>Aspergillus</taxon>
        <taxon>Aspergillus subgen. Nidulantes</taxon>
    </lineage>
</organism>
<dbReference type="PANTHER" id="PTHR15741">
    <property type="entry name" value="BASIC HELIX-LOOP-HELIX ZIP TRANSCRIPTION FACTOR"/>
    <property type="match status" value="1"/>
</dbReference>
<evidence type="ECO:0000256" key="1">
    <source>
        <dbReference type="ARBA" id="ARBA00004123"/>
    </source>
</evidence>
<comment type="subcellular location">
    <subcellularLocation>
        <location evidence="1">Nucleus</location>
    </subcellularLocation>
</comment>
<proteinExistence type="predicted"/>
<dbReference type="CDD" id="cd11404">
    <property type="entry name" value="bHLHzip_Mlx_like"/>
    <property type="match status" value="1"/>
</dbReference>